<protein>
    <submittedName>
        <fullName evidence="1">YbhB/YbcL family Raf kinase inhibitor-like protein</fullName>
    </submittedName>
</protein>
<dbReference type="NCBIfam" id="TIGR00481">
    <property type="entry name" value="YbhB/YbcL family Raf kinase inhibitor-like protein"/>
    <property type="match status" value="1"/>
</dbReference>
<dbReference type="Pfam" id="PF01161">
    <property type="entry name" value="PBP"/>
    <property type="match status" value="1"/>
</dbReference>
<accession>A0A4P6ZJJ3</accession>
<sequence length="167" mass="18318">MKVQVPLDNGYINSKYAKGAKQTINGKPSMSFPIMISGVPDNAKTLAFCVIDWDSIPVCGLPWIHWVGANIDPMTTLIPGNASQNESVKMTHGKNTLAGAAFGPLDPKISQHYTGPVPPDKPHDYTLYMFALDKKLPLKDGFWLNQMFHAMKGHILAKAKFVVPAKN</sequence>
<dbReference type="RefSeq" id="WP_133441329.1">
    <property type="nucleotide sequence ID" value="NZ_CP034726.1"/>
</dbReference>
<dbReference type="OrthoDB" id="9797506at2"/>
<evidence type="ECO:0000313" key="2">
    <source>
        <dbReference type="Proteomes" id="UP000294321"/>
    </source>
</evidence>
<proteinExistence type="predicted"/>
<dbReference type="Gene3D" id="3.90.280.10">
    <property type="entry name" value="PEBP-like"/>
    <property type="match status" value="1"/>
</dbReference>
<gene>
    <name evidence="1" type="ORF">ELX58_01045</name>
</gene>
<dbReference type="InterPro" id="IPR036610">
    <property type="entry name" value="PEBP-like_sf"/>
</dbReference>
<name>A0A4P6ZJJ3_9LACO</name>
<dbReference type="AlphaFoldDB" id="A0A4P6ZJJ3"/>
<keyword evidence="2" id="KW-1185">Reference proteome</keyword>
<organism evidence="1 2">
    <name type="scientific">Acetilactobacillus jinshanensis</name>
    <dbReference type="NCBI Taxonomy" id="1720083"/>
    <lineage>
        <taxon>Bacteria</taxon>
        <taxon>Bacillati</taxon>
        <taxon>Bacillota</taxon>
        <taxon>Bacilli</taxon>
        <taxon>Lactobacillales</taxon>
        <taxon>Lactobacillaceae</taxon>
        <taxon>Acetilactobacillus</taxon>
    </lineage>
</organism>
<dbReference type="KEGG" id="lji:ELX58_01045"/>
<dbReference type="InterPro" id="IPR008914">
    <property type="entry name" value="PEBP"/>
</dbReference>
<reference evidence="2" key="1">
    <citation type="submission" date="2018-12" db="EMBL/GenBank/DDBJ databases">
        <title>A new species of lactobacillus.</title>
        <authorList>
            <person name="Jian Y."/>
            <person name="Xin L."/>
            <person name="Hong Z.J."/>
            <person name="Ming L.Z."/>
            <person name="Hong X.Z."/>
        </authorList>
    </citation>
    <scope>NUCLEOTIDE SEQUENCE [LARGE SCALE GENOMIC DNA]</scope>
    <source>
        <strain evidence="2">HSLZ-75</strain>
    </source>
</reference>
<dbReference type="EMBL" id="CP034726">
    <property type="protein sequence ID" value="QBP17784.1"/>
    <property type="molecule type" value="Genomic_DNA"/>
</dbReference>
<evidence type="ECO:0000313" key="1">
    <source>
        <dbReference type="EMBL" id="QBP17784.1"/>
    </source>
</evidence>
<dbReference type="InterPro" id="IPR005247">
    <property type="entry name" value="YbhB_YbcL/LppC-like"/>
</dbReference>
<dbReference type="SUPFAM" id="SSF49777">
    <property type="entry name" value="PEBP-like"/>
    <property type="match status" value="1"/>
</dbReference>
<dbReference type="Proteomes" id="UP000294321">
    <property type="component" value="Chromosome"/>
</dbReference>
<dbReference type="CDD" id="cd00865">
    <property type="entry name" value="PEBP_bact_arch"/>
    <property type="match status" value="1"/>
</dbReference>